<dbReference type="SUPFAM" id="SSF52200">
    <property type="entry name" value="Toll/Interleukin receptor TIR domain"/>
    <property type="match status" value="1"/>
</dbReference>
<sequence>MSDVQVPRVFISYAHDSVEHKRDVLQLAEYLRVGEGLDVYLDRWDDNIRRDWAFWAEKELLSADYTVVIASPDYRRRAAGETPPSDGRGVKYEIRFLREQMTRNLDEATRRILPVVLAGREIDDVPAFLHPYSTTRYHVNSVDAEGVAELVAAITGIGEVTRPERGVWRGATCTAPRPGQQVLAGLTWRAHSPDTSSGEAWIDGVRYERSAVVRRAGAGGPAESFLEVELGGRYRRFQAAAGVLDGAAEKHQVCLLRAFLDGDLAWEGMVSLGKLCVVEVDVTCREVLRLEAQRIGFGGPARARGASTGALDLAWGNPTLI</sequence>
<evidence type="ECO:0000313" key="3">
    <source>
        <dbReference type="Proteomes" id="UP000218505"/>
    </source>
</evidence>
<dbReference type="EMBL" id="CP023445">
    <property type="protein sequence ID" value="ATE53270.1"/>
    <property type="molecule type" value="Genomic_DNA"/>
</dbReference>
<dbReference type="Pfam" id="PF08357">
    <property type="entry name" value="SEFIR"/>
    <property type="match status" value="1"/>
</dbReference>
<dbReference type="Proteomes" id="UP000218505">
    <property type="component" value="Chromosome"/>
</dbReference>
<feature type="domain" description="SEFIR" evidence="1">
    <location>
        <begin position="6"/>
        <end position="148"/>
    </location>
</feature>
<dbReference type="SUPFAM" id="SSF49785">
    <property type="entry name" value="Galactose-binding domain-like"/>
    <property type="match status" value="1"/>
</dbReference>
<dbReference type="RefSeq" id="WP_096492220.1">
    <property type="nucleotide sequence ID" value="NZ_CP023445.1"/>
</dbReference>
<dbReference type="InterPro" id="IPR013568">
    <property type="entry name" value="SEFIR_dom"/>
</dbReference>
<organism evidence="2 3">
    <name type="scientific">Actinosynnema pretiosum</name>
    <dbReference type="NCBI Taxonomy" id="42197"/>
    <lineage>
        <taxon>Bacteria</taxon>
        <taxon>Bacillati</taxon>
        <taxon>Actinomycetota</taxon>
        <taxon>Actinomycetes</taxon>
        <taxon>Pseudonocardiales</taxon>
        <taxon>Pseudonocardiaceae</taxon>
        <taxon>Actinosynnema</taxon>
    </lineage>
</organism>
<keyword evidence="3" id="KW-1185">Reference proteome</keyword>
<dbReference type="PROSITE" id="PS51534">
    <property type="entry name" value="SEFIR"/>
    <property type="match status" value="1"/>
</dbReference>
<dbReference type="InterPro" id="IPR035897">
    <property type="entry name" value="Toll_tir_struct_dom_sf"/>
</dbReference>
<dbReference type="Gene3D" id="2.60.120.1060">
    <property type="entry name" value="NPCBM/NEW2 domain"/>
    <property type="match status" value="1"/>
</dbReference>
<reference evidence="2" key="1">
    <citation type="submission" date="2017-09" db="EMBL/GenBank/DDBJ databases">
        <title>Complete Genome Sequence of ansamitocin-producing Bacterium Actinosynnema pretiosum X47.</title>
        <authorList>
            <person name="Cao G."/>
            <person name="Zong G."/>
            <person name="Zhong C."/>
            <person name="Fu J."/>
        </authorList>
    </citation>
    <scope>NUCLEOTIDE SEQUENCE [LARGE SCALE GENOMIC DNA]</scope>
    <source>
        <strain evidence="2">X47</strain>
    </source>
</reference>
<dbReference type="InterPro" id="IPR038637">
    <property type="entry name" value="NPCBM_sf"/>
</dbReference>
<accession>A0A290Z2L3</accession>
<dbReference type="KEGG" id="apre:CNX65_08190"/>
<evidence type="ECO:0000313" key="2">
    <source>
        <dbReference type="EMBL" id="ATE53270.1"/>
    </source>
</evidence>
<evidence type="ECO:0000259" key="1">
    <source>
        <dbReference type="PROSITE" id="PS51534"/>
    </source>
</evidence>
<dbReference type="AlphaFoldDB" id="A0A290Z2L3"/>
<proteinExistence type="predicted"/>
<name>A0A290Z2L3_9PSEU</name>
<protein>
    <recommendedName>
        <fullName evidence="1">SEFIR domain-containing protein</fullName>
    </recommendedName>
</protein>
<dbReference type="InterPro" id="IPR008979">
    <property type="entry name" value="Galactose-bd-like_sf"/>
</dbReference>
<dbReference type="Gene3D" id="3.40.50.10140">
    <property type="entry name" value="Toll/interleukin-1 receptor homology (TIR) domain"/>
    <property type="match status" value="1"/>
</dbReference>
<gene>
    <name evidence="2" type="ORF">CNX65_08190</name>
</gene>